<reference evidence="2" key="1">
    <citation type="submission" date="2020-10" db="EMBL/GenBank/DDBJ databases">
        <authorList>
            <person name="Gilroy R."/>
        </authorList>
    </citation>
    <scope>NUCLEOTIDE SEQUENCE</scope>
    <source>
        <strain evidence="2">ChiSxjej1B13-7958</strain>
    </source>
</reference>
<proteinExistence type="predicted"/>
<evidence type="ECO:0000256" key="1">
    <source>
        <dbReference type="SAM" id="MobiDB-lite"/>
    </source>
</evidence>
<comment type="caution">
    <text evidence="2">The sequence shown here is derived from an EMBL/GenBank/DDBJ whole genome shotgun (WGS) entry which is preliminary data.</text>
</comment>
<dbReference type="Pfam" id="PF05136">
    <property type="entry name" value="Phage_portal_2"/>
    <property type="match status" value="1"/>
</dbReference>
<accession>A0A9D1AQK4</accession>
<gene>
    <name evidence="2" type="ORF">IAB89_09150</name>
</gene>
<dbReference type="EMBL" id="DVGZ01000100">
    <property type="protein sequence ID" value="HIR47800.1"/>
    <property type="molecule type" value="Genomic_DNA"/>
</dbReference>
<sequence>MGNRMSLLNRMLLPLAPRLACRREAWRMLARSAYTAEDGSPRSAGWERTNRTGEATNQAGRDVIRARARDLERNSDVMESILGAMERNVVGTGFVLQAKTEDESLNERIETNWRDWCSLHSCEITERWTLNELIALCVRRRMVDGGVLLLLAVQDGRLRLQLLEVDELDASVTVCGKNRVYGGVEVDEYRRPVAYHIKVYDIWGAWLRTERYPAEGVIYLPYLTRPSQVREISPAAATLPRVDDLNELIDAAIEKERVLAHLSVAVEKEQGTLTGSPFYGRGLPGAEPDASKSEQTATELLQQGSITYLKPGEKVATISQAGTSSVVDQTLRTTQRLAGSGLGLSYEAVARDMSQVNYSSARQGLLEDQRTYRMQQQYIIDHLLDVIYPLWLDLEALSGRLTLPGYFDSPQRYRAHVWVTAGWEWIDPQKEANANKIALETNQTTLQSICAGKGRDWREVLQQRAREEQLAEELGLTRVETTQTILYEEGEENESKP</sequence>
<dbReference type="InterPro" id="IPR006429">
    <property type="entry name" value="Phage_lambda_portal"/>
</dbReference>
<reference evidence="2" key="2">
    <citation type="journal article" date="2021" name="PeerJ">
        <title>Extensive microbial diversity within the chicken gut microbiome revealed by metagenomics and culture.</title>
        <authorList>
            <person name="Gilroy R."/>
            <person name="Ravi A."/>
            <person name="Getino M."/>
            <person name="Pursley I."/>
            <person name="Horton D.L."/>
            <person name="Alikhan N.F."/>
            <person name="Baker D."/>
            <person name="Gharbi K."/>
            <person name="Hall N."/>
            <person name="Watson M."/>
            <person name="Adriaenssens E.M."/>
            <person name="Foster-Nyarko E."/>
            <person name="Jarju S."/>
            <person name="Secka A."/>
            <person name="Antonio M."/>
            <person name="Oren A."/>
            <person name="Chaudhuri R.R."/>
            <person name="La Ragione R."/>
            <person name="Hildebrand F."/>
            <person name="Pallen M.J."/>
        </authorList>
    </citation>
    <scope>NUCLEOTIDE SEQUENCE</scope>
    <source>
        <strain evidence="2">ChiSxjej1B13-7958</strain>
    </source>
</reference>
<dbReference type="NCBIfam" id="TIGR01539">
    <property type="entry name" value="portal_lambda"/>
    <property type="match status" value="1"/>
</dbReference>
<dbReference type="Proteomes" id="UP000824242">
    <property type="component" value="Unassembled WGS sequence"/>
</dbReference>
<evidence type="ECO:0000313" key="3">
    <source>
        <dbReference type="Proteomes" id="UP000824242"/>
    </source>
</evidence>
<name>A0A9D1AQK4_9FIRM</name>
<dbReference type="AlphaFoldDB" id="A0A9D1AQK4"/>
<dbReference type="GO" id="GO:0005198">
    <property type="term" value="F:structural molecule activity"/>
    <property type="evidence" value="ECO:0007669"/>
    <property type="project" value="InterPro"/>
</dbReference>
<organism evidence="2 3">
    <name type="scientific">Candidatus Caccousia avicola</name>
    <dbReference type="NCBI Taxonomy" id="2840721"/>
    <lineage>
        <taxon>Bacteria</taxon>
        <taxon>Bacillati</taxon>
        <taxon>Bacillota</taxon>
        <taxon>Clostridia</taxon>
        <taxon>Eubacteriales</taxon>
        <taxon>Oscillospiraceae</taxon>
        <taxon>Oscillospiraceae incertae sedis</taxon>
        <taxon>Candidatus Caccousia</taxon>
    </lineage>
</organism>
<protein>
    <submittedName>
        <fullName evidence="2">Phage portal protein</fullName>
    </submittedName>
</protein>
<evidence type="ECO:0000313" key="2">
    <source>
        <dbReference type="EMBL" id="HIR47800.1"/>
    </source>
</evidence>
<dbReference type="GO" id="GO:0019068">
    <property type="term" value="P:virion assembly"/>
    <property type="evidence" value="ECO:0007669"/>
    <property type="project" value="InterPro"/>
</dbReference>
<feature type="region of interest" description="Disordered" evidence="1">
    <location>
        <begin position="37"/>
        <end position="59"/>
    </location>
</feature>